<protein>
    <submittedName>
        <fullName evidence="6 7">Uncharacterized protein LOC109708200</fullName>
    </submittedName>
</protein>
<evidence type="ECO:0000313" key="7">
    <source>
        <dbReference type="RefSeq" id="XP_020085434.1"/>
    </source>
</evidence>
<evidence type="ECO:0000256" key="3">
    <source>
        <dbReference type="PROSITE-ProRule" id="PRU01131"/>
    </source>
</evidence>
<dbReference type="RefSeq" id="XP_020085434.1">
    <property type="nucleotide sequence ID" value="XM_020229845.1"/>
</dbReference>
<evidence type="ECO:0000313" key="6">
    <source>
        <dbReference type="RefSeq" id="XP_020085433.1"/>
    </source>
</evidence>
<accession>A0A6P5EVZ1</accession>
<dbReference type="InterPro" id="IPR044533">
    <property type="entry name" value="FLZ1/2/3"/>
</dbReference>
<proteinExistence type="inferred from homology"/>
<feature type="zinc finger region" description="FLZ-type" evidence="3">
    <location>
        <begin position="67"/>
        <end position="111"/>
    </location>
</feature>
<dbReference type="OrthoDB" id="1916924at2759"/>
<dbReference type="AlphaFoldDB" id="A0A6P5EVZ1"/>
<name>A0A6P5EVZ1_ANACO</name>
<dbReference type="InterPro" id="IPR007650">
    <property type="entry name" value="Zf-FLZ_dom"/>
</dbReference>
<reference evidence="5" key="1">
    <citation type="journal article" date="2015" name="Nat. Genet.">
        <title>The pineapple genome and the evolution of CAM photosynthesis.</title>
        <authorList>
            <person name="Ming R."/>
            <person name="VanBuren R."/>
            <person name="Wai C.M."/>
            <person name="Tang H."/>
            <person name="Schatz M.C."/>
            <person name="Bowers J.E."/>
            <person name="Lyons E."/>
            <person name="Wang M.L."/>
            <person name="Chen J."/>
            <person name="Biggers E."/>
            <person name="Zhang J."/>
            <person name="Huang L."/>
            <person name="Zhang L."/>
            <person name="Miao W."/>
            <person name="Zhang J."/>
            <person name="Ye Z."/>
            <person name="Miao C."/>
            <person name="Lin Z."/>
            <person name="Wang H."/>
            <person name="Zhou H."/>
            <person name="Yim W.C."/>
            <person name="Priest H.D."/>
            <person name="Zheng C."/>
            <person name="Woodhouse M."/>
            <person name="Edger P.P."/>
            <person name="Guyot R."/>
            <person name="Guo H.B."/>
            <person name="Guo H."/>
            <person name="Zheng G."/>
            <person name="Singh R."/>
            <person name="Sharma A."/>
            <person name="Min X."/>
            <person name="Zheng Y."/>
            <person name="Lee H."/>
            <person name="Gurtowski J."/>
            <person name="Sedlazeck F.J."/>
            <person name="Harkess A."/>
            <person name="McKain M.R."/>
            <person name="Liao Z."/>
            <person name="Fang J."/>
            <person name="Liu J."/>
            <person name="Zhang X."/>
            <person name="Zhang Q."/>
            <person name="Hu W."/>
            <person name="Qin Y."/>
            <person name="Wang K."/>
            <person name="Chen L.Y."/>
            <person name="Shirley N."/>
            <person name="Lin Y.R."/>
            <person name="Liu L.Y."/>
            <person name="Hernandez A.G."/>
            <person name="Wright C.L."/>
            <person name="Bulone V."/>
            <person name="Tuskan G.A."/>
            <person name="Heath K."/>
            <person name="Zee F."/>
            <person name="Moore P.H."/>
            <person name="Sunkar R."/>
            <person name="Leebens-Mack J.H."/>
            <person name="Mockler T."/>
            <person name="Bennetzen J.L."/>
            <person name="Freeling M."/>
            <person name="Sankoff D."/>
            <person name="Paterson A.H."/>
            <person name="Zhu X."/>
            <person name="Yang X."/>
            <person name="Smith J.A."/>
            <person name="Cushman J.C."/>
            <person name="Paull R.E."/>
            <person name="Yu Q."/>
        </authorList>
    </citation>
    <scope>NUCLEOTIDE SEQUENCE [LARGE SCALE GENOMIC DNA]</scope>
    <source>
        <strain evidence="5">cv. F153</strain>
    </source>
</reference>
<keyword evidence="2" id="KW-0479">Metal-binding</keyword>
<sequence length="136" mass="15103">MEYSFSTSSSSGLLAAAADIEAGFVNPFALYPPRPHKAKGAAAIYAGRARAQARFFCESLEEEERGHFLDACFLCKKPLAGHLDIFMYRGDLPFCSEECRQQQIEADEAKETNRKLSVTASSRREFEEQKITLVAG</sequence>
<dbReference type="GeneID" id="109708200"/>
<evidence type="ECO:0000256" key="1">
    <source>
        <dbReference type="ARBA" id="ARBA00009374"/>
    </source>
</evidence>
<dbReference type="RefSeq" id="XP_020085433.1">
    <property type="nucleotide sequence ID" value="XM_020229844.1"/>
</dbReference>
<comment type="similarity">
    <text evidence="1">Belongs to the FLZ family.</text>
</comment>
<dbReference type="PANTHER" id="PTHR46057">
    <property type="entry name" value="FCS-LIKE ZINC FINGER 1-RELATED"/>
    <property type="match status" value="1"/>
</dbReference>
<evidence type="ECO:0000313" key="5">
    <source>
        <dbReference type="Proteomes" id="UP000515123"/>
    </source>
</evidence>
<gene>
    <name evidence="6 7" type="primary">LOC109708200</name>
</gene>
<dbReference type="GO" id="GO:0046872">
    <property type="term" value="F:metal ion binding"/>
    <property type="evidence" value="ECO:0007669"/>
    <property type="project" value="UniProtKB-KW"/>
</dbReference>
<evidence type="ECO:0000259" key="4">
    <source>
        <dbReference type="PROSITE" id="PS51795"/>
    </source>
</evidence>
<dbReference type="PANTHER" id="PTHR46057:SF9">
    <property type="entry name" value="FCS-LIKE ZINC FINGER 1"/>
    <property type="match status" value="1"/>
</dbReference>
<feature type="domain" description="FLZ-type" evidence="4">
    <location>
        <begin position="67"/>
        <end position="111"/>
    </location>
</feature>
<dbReference type="Pfam" id="PF04570">
    <property type="entry name" value="zf-FLZ"/>
    <property type="match status" value="1"/>
</dbReference>
<reference evidence="6 7" key="2">
    <citation type="submission" date="2025-04" db="UniProtKB">
        <authorList>
            <consortium name="RefSeq"/>
        </authorList>
    </citation>
    <scope>IDENTIFICATION</scope>
    <source>
        <tissue evidence="6 7">Leaf</tissue>
    </source>
</reference>
<evidence type="ECO:0000256" key="2">
    <source>
        <dbReference type="ARBA" id="ARBA00022723"/>
    </source>
</evidence>
<keyword evidence="5" id="KW-1185">Reference proteome</keyword>
<dbReference type="Proteomes" id="UP000515123">
    <property type="component" value="Linkage group 3"/>
</dbReference>
<organism evidence="6">
    <name type="scientific">Ananas comosus</name>
    <name type="common">Pineapple</name>
    <name type="synonym">Ananas ananas</name>
    <dbReference type="NCBI Taxonomy" id="4615"/>
    <lineage>
        <taxon>Eukaryota</taxon>
        <taxon>Viridiplantae</taxon>
        <taxon>Streptophyta</taxon>
        <taxon>Embryophyta</taxon>
        <taxon>Tracheophyta</taxon>
        <taxon>Spermatophyta</taxon>
        <taxon>Magnoliopsida</taxon>
        <taxon>Liliopsida</taxon>
        <taxon>Poales</taxon>
        <taxon>Bromeliaceae</taxon>
        <taxon>Bromelioideae</taxon>
        <taxon>Ananas</taxon>
    </lineage>
</organism>
<dbReference type="PROSITE" id="PS51795">
    <property type="entry name" value="ZF_FLZ"/>
    <property type="match status" value="1"/>
</dbReference>